<dbReference type="AlphaFoldDB" id="A0A1S2XMR7"/>
<evidence type="ECO:0000259" key="2">
    <source>
        <dbReference type="SMART" id="SM00256"/>
    </source>
</evidence>
<dbReference type="SUPFAM" id="SSF81383">
    <property type="entry name" value="F-box domain"/>
    <property type="match status" value="1"/>
</dbReference>
<dbReference type="Gene3D" id="1.20.1280.50">
    <property type="match status" value="1"/>
</dbReference>
<feature type="domain" description="F-box" evidence="2">
    <location>
        <begin position="37"/>
        <end position="76"/>
    </location>
</feature>
<name>A0A1S2XMR7_CICAR</name>
<reference evidence="4" key="2">
    <citation type="submission" date="2025-08" db="UniProtKB">
        <authorList>
            <consortium name="RefSeq"/>
        </authorList>
    </citation>
    <scope>IDENTIFICATION</scope>
    <source>
        <tissue evidence="4">Etiolated seedlings</tissue>
    </source>
</reference>
<evidence type="ECO:0000313" key="3">
    <source>
        <dbReference type="Proteomes" id="UP000087171"/>
    </source>
</evidence>
<gene>
    <name evidence="4" type="primary">LOC101497690</name>
</gene>
<feature type="region of interest" description="Disordered" evidence="1">
    <location>
        <begin position="1"/>
        <end position="26"/>
    </location>
</feature>
<dbReference type="PANTHER" id="PTHR31672:SF13">
    <property type="entry name" value="F-BOX PROTEIN CPR30-LIKE"/>
    <property type="match status" value="1"/>
</dbReference>
<accession>A0A1S2XMR7</accession>
<dbReference type="OrthoDB" id="5314306at2759"/>
<evidence type="ECO:0000256" key="1">
    <source>
        <dbReference type="SAM" id="MobiDB-lite"/>
    </source>
</evidence>
<dbReference type="InterPro" id="IPR017451">
    <property type="entry name" value="F-box-assoc_interact_dom"/>
</dbReference>
<evidence type="ECO:0000313" key="4">
    <source>
        <dbReference type="RefSeq" id="XP_004491719.1"/>
    </source>
</evidence>
<reference evidence="3" key="1">
    <citation type="journal article" date="2013" name="Nat. Biotechnol.">
        <title>Draft genome sequence of chickpea (Cicer arietinum) provides a resource for trait improvement.</title>
        <authorList>
            <person name="Varshney R.K."/>
            <person name="Song C."/>
            <person name="Saxena R.K."/>
            <person name="Azam S."/>
            <person name="Yu S."/>
            <person name="Sharpe A.G."/>
            <person name="Cannon S."/>
            <person name="Baek J."/>
            <person name="Rosen B.D."/>
            <person name="Tar'an B."/>
            <person name="Millan T."/>
            <person name="Zhang X."/>
            <person name="Ramsay L.D."/>
            <person name="Iwata A."/>
            <person name="Wang Y."/>
            <person name="Nelson W."/>
            <person name="Farmer A.D."/>
            <person name="Gaur P.M."/>
            <person name="Soderlund C."/>
            <person name="Penmetsa R.V."/>
            <person name="Xu C."/>
            <person name="Bharti A.K."/>
            <person name="He W."/>
            <person name="Winter P."/>
            <person name="Zhao S."/>
            <person name="Hane J.K."/>
            <person name="Carrasquilla-Garcia N."/>
            <person name="Condie J.A."/>
            <person name="Upadhyaya H.D."/>
            <person name="Luo M.C."/>
            <person name="Thudi M."/>
            <person name="Gowda C.L."/>
            <person name="Singh N.P."/>
            <person name="Lichtenzveig J."/>
            <person name="Gali K.K."/>
            <person name="Rubio J."/>
            <person name="Nadarajan N."/>
            <person name="Dolezel J."/>
            <person name="Bansal K.C."/>
            <person name="Xu X."/>
            <person name="Edwards D."/>
            <person name="Zhang G."/>
            <person name="Kahl G."/>
            <person name="Gil J."/>
            <person name="Singh K.B."/>
            <person name="Datta S.K."/>
            <person name="Jackson S.A."/>
            <person name="Wang J."/>
            <person name="Cook D.R."/>
        </authorList>
    </citation>
    <scope>NUCLEOTIDE SEQUENCE [LARGE SCALE GENOMIC DNA]</scope>
    <source>
        <strain evidence="3">cv. CDC Frontier</strain>
    </source>
</reference>
<organism evidence="3 4">
    <name type="scientific">Cicer arietinum</name>
    <name type="common">Chickpea</name>
    <name type="synonym">Garbanzo</name>
    <dbReference type="NCBI Taxonomy" id="3827"/>
    <lineage>
        <taxon>Eukaryota</taxon>
        <taxon>Viridiplantae</taxon>
        <taxon>Streptophyta</taxon>
        <taxon>Embryophyta</taxon>
        <taxon>Tracheophyta</taxon>
        <taxon>Spermatophyta</taxon>
        <taxon>Magnoliopsida</taxon>
        <taxon>eudicotyledons</taxon>
        <taxon>Gunneridae</taxon>
        <taxon>Pentapetalae</taxon>
        <taxon>rosids</taxon>
        <taxon>fabids</taxon>
        <taxon>Fabales</taxon>
        <taxon>Fabaceae</taxon>
        <taxon>Papilionoideae</taxon>
        <taxon>50 kb inversion clade</taxon>
        <taxon>NPAAA clade</taxon>
        <taxon>Hologalegina</taxon>
        <taxon>IRL clade</taxon>
        <taxon>Cicereae</taxon>
        <taxon>Cicer</taxon>
    </lineage>
</organism>
<sequence>MNDLETKRSRLSVPVPRGSSENSLSRNLETQHHSVVLSNDLTAEILSLLPLESLMQLKCVCRSWKTIIFDPIFIKMHLHQFQQNKRINVNENILKFIGSHNGLLCLINDSHTAGHEQILLYIWNPATRSLSNEIVFCCEEAGFCPFYGRPRQRSSWYEYRRRWKFSFCYDNSNDTYKILAFRLMSNEVRLFSSRDNIWTNIQRLPVVPIDYGDLFHGHLRINGAVCVSGTINWLAIRNKPRCIYEDEWRFITIDRFEIISFDLSTETYRQLFLPNGFDKVPHAEPTLAVLMDSLCFSHDFDGTHFIIWQMKEFGVQDSWNQFLKISYQSLPIDSNVLIDLKQYGSRLALLPLCLNGNDDTLILAWSIDSQTLLYNLRDNRVEINITDISIEIEWLLAKDYIDSLVLNRPQYFNYLLV</sequence>
<dbReference type="PaxDb" id="3827-XP_004491719.1"/>
<dbReference type="NCBIfam" id="TIGR01640">
    <property type="entry name" value="F_box_assoc_1"/>
    <property type="match status" value="1"/>
</dbReference>
<dbReference type="Pfam" id="PF00646">
    <property type="entry name" value="F-box"/>
    <property type="match status" value="1"/>
</dbReference>
<dbReference type="InterPro" id="IPR050796">
    <property type="entry name" value="SCF_F-box_component"/>
</dbReference>
<keyword evidence="3" id="KW-1185">Reference proteome</keyword>
<dbReference type="PANTHER" id="PTHR31672">
    <property type="entry name" value="BNACNNG10540D PROTEIN"/>
    <property type="match status" value="1"/>
</dbReference>
<dbReference type="SUPFAM" id="SSF50965">
    <property type="entry name" value="Galactose oxidase, central domain"/>
    <property type="match status" value="1"/>
</dbReference>
<dbReference type="InterPro" id="IPR011043">
    <property type="entry name" value="Gal_Oxase/kelch_b-propeller"/>
</dbReference>
<dbReference type="RefSeq" id="XP_004491719.1">
    <property type="nucleotide sequence ID" value="XM_004491662.3"/>
</dbReference>
<dbReference type="SMART" id="SM00256">
    <property type="entry name" value="FBOX"/>
    <property type="match status" value="1"/>
</dbReference>
<protein>
    <submittedName>
        <fullName evidence="4">F-box protein CPR1-like</fullName>
    </submittedName>
</protein>
<dbReference type="InterPro" id="IPR001810">
    <property type="entry name" value="F-box_dom"/>
</dbReference>
<proteinExistence type="predicted"/>
<dbReference type="Proteomes" id="UP000087171">
    <property type="component" value="Chromosome Ca3"/>
</dbReference>
<dbReference type="InterPro" id="IPR006527">
    <property type="entry name" value="F-box-assoc_dom_typ1"/>
</dbReference>
<dbReference type="InterPro" id="IPR036047">
    <property type="entry name" value="F-box-like_dom_sf"/>
</dbReference>
<dbReference type="Pfam" id="PF07734">
    <property type="entry name" value="FBA_1"/>
    <property type="match status" value="1"/>
</dbReference>